<dbReference type="InterPro" id="IPR011250">
    <property type="entry name" value="OMP/PagP_B-barrel"/>
</dbReference>
<accession>A0A4Q7P4L1</accession>
<name>A0A4Q7P4L1_9BACT</name>
<proteinExistence type="predicted"/>
<reference evidence="1 2" key="1">
    <citation type="submission" date="2019-02" db="EMBL/GenBank/DDBJ databases">
        <title>Genomic Encyclopedia of Archaeal and Bacterial Type Strains, Phase II (KMG-II): from individual species to whole genera.</title>
        <authorList>
            <person name="Goeker M."/>
        </authorList>
    </citation>
    <scope>NUCLEOTIDE SEQUENCE [LARGE SCALE GENOMIC DNA]</scope>
    <source>
        <strain evidence="1 2">DSM 21411</strain>
    </source>
</reference>
<organism evidence="1 2">
    <name type="scientific">Cecembia calidifontis</name>
    <dbReference type="NCBI Taxonomy" id="1187080"/>
    <lineage>
        <taxon>Bacteria</taxon>
        <taxon>Pseudomonadati</taxon>
        <taxon>Bacteroidota</taxon>
        <taxon>Cytophagia</taxon>
        <taxon>Cytophagales</taxon>
        <taxon>Cyclobacteriaceae</taxon>
        <taxon>Cecembia</taxon>
    </lineage>
</organism>
<gene>
    <name evidence="1" type="ORF">BC751_0315</name>
</gene>
<dbReference type="OrthoDB" id="945117at2"/>
<comment type="caution">
    <text evidence="1">The sequence shown here is derived from an EMBL/GenBank/DDBJ whole genome shotgun (WGS) entry which is preliminary data.</text>
</comment>
<dbReference type="Proteomes" id="UP000292209">
    <property type="component" value="Unassembled WGS sequence"/>
</dbReference>
<dbReference type="SUPFAM" id="SSF56925">
    <property type="entry name" value="OMPA-like"/>
    <property type="match status" value="1"/>
</dbReference>
<dbReference type="AlphaFoldDB" id="A0A4Q7P4L1"/>
<protein>
    <recommendedName>
        <fullName evidence="3">Outer membrane protein with beta-barrel domain</fullName>
    </recommendedName>
</protein>
<dbReference type="EMBL" id="SGXG01000001">
    <property type="protein sequence ID" value="RZS94805.1"/>
    <property type="molecule type" value="Genomic_DNA"/>
</dbReference>
<sequence length="229" mass="25802">MKKVFSTVFILIFCFTITPFTFAQLQKGNFMVGGGLNYGISNTESFDLIGTESELKSNVFLLKPKLGYLITDNLVIGFEGSYSEFWQRVNVQSPSESTSITDIKSIGAGAFMRKFFPVQDKFAFFGQFSSGYLSRNQENSLNQNNSTLDFASISRIWDNRISAGISFFPTHWIAIELQVIPVSFGIERTEANGSNTPEWRTETSSSFFNFDLNTSSIFIGANFFINRKK</sequence>
<evidence type="ECO:0008006" key="3">
    <source>
        <dbReference type="Google" id="ProtNLM"/>
    </source>
</evidence>
<keyword evidence="2" id="KW-1185">Reference proteome</keyword>
<dbReference type="RefSeq" id="WP_130274009.1">
    <property type="nucleotide sequence ID" value="NZ_SGXG01000001.1"/>
</dbReference>
<evidence type="ECO:0000313" key="1">
    <source>
        <dbReference type="EMBL" id="RZS94805.1"/>
    </source>
</evidence>
<evidence type="ECO:0000313" key="2">
    <source>
        <dbReference type="Proteomes" id="UP000292209"/>
    </source>
</evidence>